<dbReference type="SMART" id="SM00028">
    <property type="entry name" value="TPR"/>
    <property type="match status" value="3"/>
</dbReference>
<dbReference type="PANTHER" id="PTHR46512:SF10">
    <property type="entry name" value="FK506-BINDING PROTEIN-LIKE"/>
    <property type="match status" value="1"/>
</dbReference>
<keyword evidence="3" id="KW-1185">Reference proteome</keyword>
<dbReference type="InterPro" id="IPR050754">
    <property type="entry name" value="FKBP4/5/8-like"/>
</dbReference>
<evidence type="ECO:0000313" key="3">
    <source>
        <dbReference type="Proteomes" id="UP001566132"/>
    </source>
</evidence>
<dbReference type="SUPFAM" id="SSF48452">
    <property type="entry name" value="TPR-like"/>
    <property type="match status" value="1"/>
</dbReference>
<dbReference type="PROSITE" id="PS50293">
    <property type="entry name" value="TPR_REGION"/>
    <property type="match status" value="1"/>
</dbReference>
<sequence>MQEWTSPDDKIFKKILQPGDIGAPKPYEGSTVKLNIIECPPLLAPFNNKTLVLGENDGDLGRLLDICVNTMHLGERALFTVIVDLKEVVATIELCELQFNGFIYEWDAKKKYQMALKYKEKGAKWFAEKNNYEAAHWFTKSLKIISSIPIPVGMTEQDPQLEVIDEIPVRDIGKLKANLFNNLSSCYFKQQVYDLVIPLCQKVLAGDPNNVKALYKIGVAYESDKNFEKAYEALTKLLEIEPQNKACVEHLANINAHLQKAEIRVNEIMKKMFIGSIGK</sequence>
<evidence type="ECO:0008006" key="4">
    <source>
        <dbReference type="Google" id="ProtNLM"/>
    </source>
</evidence>
<protein>
    <recommendedName>
        <fullName evidence="4">BDBT FKBP like N-terminal domain-containing protein</fullName>
    </recommendedName>
</protein>
<dbReference type="Proteomes" id="UP001566132">
    <property type="component" value="Unassembled WGS sequence"/>
</dbReference>
<comment type="caution">
    <text evidence="2">The sequence shown here is derived from an EMBL/GenBank/DDBJ whole genome shotgun (WGS) entry which is preliminary data.</text>
</comment>
<keyword evidence="1" id="KW-0802">TPR repeat</keyword>
<dbReference type="PANTHER" id="PTHR46512">
    <property type="entry name" value="PEPTIDYLPROLYL ISOMERASE"/>
    <property type="match status" value="1"/>
</dbReference>
<evidence type="ECO:0000313" key="2">
    <source>
        <dbReference type="EMBL" id="KAL1512770.1"/>
    </source>
</evidence>
<dbReference type="Pfam" id="PF14559">
    <property type="entry name" value="TPR_19"/>
    <property type="match status" value="1"/>
</dbReference>
<dbReference type="InterPro" id="IPR019734">
    <property type="entry name" value="TPR_rpt"/>
</dbReference>
<dbReference type="AlphaFoldDB" id="A0ABD1F5C1"/>
<name>A0ABD1F5C1_HYPHA</name>
<proteinExistence type="predicted"/>
<accession>A0ABD1F5C1</accession>
<dbReference type="InterPro" id="IPR011990">
    <property type="entry name" value="TPR-like_helical_dom_sf"/>
</dbReference>
<evidence type="ECO:0000256" key="1">
    <source>
        <dbReference type="PROSITE-ProRule" id="PRU00339"/>
    </source>
</evidence>
<gene>
    <name evidence="2" type="ORF">ABEB36_002302</name>
</gene>
<organism evidence="2 3">
    <name type="scientific">Hypothenemus hampei</name>
    <name type="common">Coffee berry borer</name>
    <dbReference type="NCBI Taxonomy" id="57062"/>
    <lineage>
        <taxon>Eukaryota</taxon>
        <taxon>Metazoa</taxon>
        <taxon>Ecdysozoa</taxon>
        <taxon>Arthropoda</taxon>
        <taxon>Hexapoda</taxon>
        <taxon>Insecta</taxon>
        <taxon>Pterygota</taxon>
        <taxon>Neoptera</taxon>
        <taxon>Endopterygota</taxon>
        <taxon>Coleoptera</taxon>
        <taxon>Polyphaga</taxon>
        <taxon>Cucujiformia</taxon>
        <taxon>Curculionidae</taxon>
        <taxon>Scolytinae</taxon>
        <taxon>Hypothenemus</taxon>
    </lineage>
</organism>
<dbReference type="PROSITE" id="PS50005">
    <property type="entry name" value="TPR"/>
    <property type="match status" value="1"/>
</dbReference>
<feature type="repeat" description="TPR" evidence="1">
    <location>
        <begin position="211"/>
        <end position="244"/>
    </location>
</feature>
<dbReference type="EMBL" id="JBDJPC010000002">
    <property type="protein sequence ID" value="KAL1512770.1"/>
    <property type="molecule type" value="Genomic_DNA"/>
</dbReference>
<reference evidence="2 3" key="1">
    <citation type="submission" date="2024-05" db="EMBL/GenBank/DDBJ databases">
        <title>Genetic variation in Jamaican populations of the coffee berry borer (Hypothenemus hampei).</title>
        <authorList>
            <person name="Errbii M."/>
            <person name="Myrie A."/>
        </authorList>
    </citation>
    <scope>NUCLEOTIDE SEQUENCE [LARGE SCALE GENOMIC DNA]</scope>
    <source>
        <strain evidence="2">JA-Hopewell-2020-01-JO</strain>
        <tissue evidence="2">Whole body</tissue>
    </source>
</reference>
<dbReference type="Gene3D" id="1.25.40.10">
    <property type="entry name" value="Tetratricopeptide repeat domain"/>
    <property type="match status" value="1"/>
</dbReference>